<dbReference type="InterPro" id="IPR001452">
    <property type="entry name" value="SH3_domain"/>
</dbReference>
<dbReference type="Gene3D" id="1.20.1270.60">
    <property type="entry name" value="Arfaptin homology (AH) domain/BAR domain"/>
    <property type="match status" value="1"/>
</dbReference>
<dbReference type="GO" id="GO:0005886">
    <property type="term" value="C:plasma membrane"/>
    <property type="evidence" value="ECO:0007669"/>
    <property type="project" value="UniProtKB-SubCell"/>
</dbReference>
<dbReference type="FunFam" id="1.20.1270.60:FF:000009">
    <property type="entry name" value="Protein kinase C and casein kinase substrate in neurons 2"/>
    <property type="match status" value="1"/>
</dbReference>
<dbReference type="RefSeq" id="XP_013409646.1">
    <property type="nucleotide sequence ID" value="XM_013554192.1"/>
</dbReference>
<evidence type="ECO:0000313" key="25">
    <source>
        <dbReference type="RefSeq" id="XP_013409647.1"/>
    </source>
</evidence>
<dbReference type="GO" id="GO:0005768">
    <property type="term" value="C:endosome"/>
    <property type="evidence" value="ECO:0007669"/>
    <property type="project" value="TreeGrafter"/>
</dbReference>
<dbReference type="CDD" id="cd07655">
    <property type="entry name" value="F-BAR_PACSIN"/>
    <property type="match status" value="1"/>
</dbReference>
<organism evidence="18 23">
    <name type="scientific">Lingula anatina</name>
    <name type="common">Brachiopod</name>
    <name type="synonym">Lingula unguis</name>
    <dbReference type="NCBI Taxonomy" id="7574"/>
    <lineage>
        <taxon>Eukaryota</taxon>
        <taxon>Metazoa</taxon>
        <taxon>Spiralia</taxon>
        <taxon>Lophotrochozoa</taxon>
        <taxon>Brachiopoda</taxon>
        <taxon>Linguliformea</taxon>
        <taxon>Lingulata</taxon>
        <taxon>Lingulida</taxon>
        <taxon>Linguloidea</taxon>
        <taxon>Lingulidae</taxon>
        <taxon>Lingula</taxon>
    </lineage>
</organism>
<dbReference type="PROSITE" id="PS51741">
    <property type="entry name" value="F_BAR"/>
    <property type="match status" value="1"/>
</dbReference>
<dbReference type="RefSeq" id="XP_013409644.1">
    <property type="nucleotide sequence ID" value="XM_013554190.2"/>
</dbReference>
<evidence type="ECO:0000313" key="23">
    <source>
        <dbReference type="RefSeq" id="XP_013409645.1"/>
    </source>
</evidence>
<evidence type="ECO:0000256" key="9">
    <source>
        <dbReference type="ARBA" id="ARBA00023136"/>
    </source>
</evidence>
<keyword evidence="4 12" id="KW-0728">SH3 domain</keyword>
<evidence type="ECO:0000256" key="4">
    <source>
        <dbReference type="ARBA" id="ARBA00022443"/>
    </source>
</evidence>
<feature type="compositionally biased region" description="Basic and acidic residues" evidence="15">
    <location>
        <begin position="402"/>
        <end position="414"/>
    </location>
</feature>
<dbReference type="GO" id="GO:0005543">
    <property type="term" value="F:phospholipid binding"/>
    <property type="evidence" value="ECO:0007669"/>
    <property type="project" value="TreeGrafter"/>
</dbReference>
<dbReference type="Gene3D" id="2.30.30.40">
    <property type="entry name" value="SH3 Domains"/>
    <property type="match status" value="1"/>
</dbReference>
<dbReference type="SUPFAM" id="SSF103657">
    <property type="entry name" value="BAR/IMD domain-like"/>
    <property type="match status" value="1"/>
</dbReference>
<keyword evidence="9" id="KW-0472">Membrane</keyword>
<keyword evidence="19 20" id="KW-0808">Transferase</keyword>
<dbReference type="SMART" id="SM00326">
    <property type="entry name" value="SH3"/>
    <property type="match status" value="1"/>
</dbReference>
<evidence type="ECO:0000313" key="18">
    <source>
        <dbReference type="Proteomes" id="UP000085678"/>
    </source>
</evidence>
<keyword evidence="7" id="KW-0597">Phosphoprotein</keyword>
<dbReference type="FunFam" id="2.30.30.40:FF:000014">
    <property type="entry name" value="Kinase C and casein kinase substrate in neurons protein"/>
    <property type="match status" value="1"/>
</dbReference>
<evidence type="ECO:0000313" key="21">
    <source>
        <dbReference type="RefSeq" id="XP_013409643.1"/>
    </source>
</evidence>
<dbReference type="KEGG" id="lak:106173159"/>
<dbReference type="PANTHER" id="PTHR23065">
    <property type="entry name" value="PROLINE-SERINE-THREONINE PHOSPHATASE INTERACTING PROTEIN 1"/>
    <property type="match status" value="1"/>
</dbReference>
<dbReference type="STRING" id="7574.A0A1S3JGW0"/>
<feature type="domain" description="F-BAR" evidence="17">
    <location>
        <begin position="7"/>
        <end position="277"/>
    </location>
</feature>
<dbReference type="GeneID" id="106173159"/>
<dbReference type="OrthoDB" id="10255128at2759"/>
<evidence type="ECO:0000256" key="15">
    <source>
        <dbReference type="SAM" id="MobiDB-lite"/>
    </source>
</evidence>
<evidence type="ECO:0000313" key="22">
    <source>
        <dbReference type="RefSeq" id="XP_013409644.1"/>
    </source>
</evidence>
<dbReference type="InterPro" id="IPR031160">
    <property type="entry name" value="F_BAR_dom"/>
</dbReference>
<dbReference type="GO" id="GO:0097320">
    <property type="term" value="P:plasma membrane tubulation"/>
    <property type="evidence" value="ECO:0007669"/>
    <property type="project" value="TreeGrafter"/>
</dbReference>
<dbReference type="RefSeq" id="XP_013409642.1">
    <property type="nucleotide sequence ID" value="XM_013554188.2"/>
</dbReference>
<protein>
    <submittedName>
        <fullName evidence="19 20">Protein kinase C and casein kinase substrate in neurons protein 1 isoform X1</fullName>
    </submittedName>
</protein>
<dbReference type="InterPro" id="IPR001060">
    <property type="entry name" value="FCH_dom"/>
</dbReference>
<dbReference type="RefSeq" id="XP_013409641.1">
    <property type="nucleotide sequence ID" value="XM_013554187.1"/>
</dbReference>
<evidence type="ECO:0000259" key="17">
    <source>
        <dbReference type="PROSITE" id="PS51741"/>
    </source>
</evidence>
<feature type="region of interest" description="Disordered" evidence="15">
    <location>
        <begin position="343"/>
        <end position="371"/>
    </location>
</feature>
<accession>A0A1S3JGW0</accession>
<feature type="compositionally biased region" description="Polar residues" evidence="15">
    <location>
        <begin position="386"/>
        <end position="401"/>
    </location>
</feature>
<dbReference type="GO" id="GO:0030100">
    <property type="term" value="P:regulation of endocytosis"/>
    <property type="evidence" value="ECO:0007669"/>
    <property type="project" value="TreeGrafter"/>
</dbReference>
<sequence>MSVNEEIQASTDSFWEIGQYKRTVKRIEDGHKLCSDLMALIKERSEIEDEYSKKLRHWTKKWNKLLDSGPEYGTTQAAWRSALTEADRVADLHTNVRDKLVNDVNPKIKNWQKEHFHKTLTGMKEVKEMEEHFRKAQKPWAKRLDKVVKAKKDFHTACRNEKSTSIQANNALADSSMSEDQKKKIQVKAEQYREQVETTTQKYEAALNDINSYNAKYIEDMTEVFDKCQEMEAERLKFFKEALLDTHKCLDISVDPEFSQLYVDFKNTIDSADYNKDLKFWSNNHGVDMAMNWPSFEEYNPEIHTITTKQKKGSNSLEVGDGGIYLRSISLDKYNEEFKTGDDIAVGNDEYSPELQSISSKKSKSIKETSGDGGIVVTKISHQKTDSFASNNSDHVQQQRNDYNKGGDNIKDEPMEQAITPPVTRQKSYDETLNPFADDSEDEGSQSDTKGDDASIASSKPEVSSPGPPKPPRQRGQSENNGDNPFGSDDNDGWEGVDTALDDDGRPGVPVRALYDYDGAEEDELTFKAGEEFEKLEDEDEQGWCKGRLRERVGLYPANYVEVIS</sequence>
<keyword evidence="5" id="KW-1003">Cell membrane</keyword>
<dbReference type="SUPFAM" id="SSF50044">
    <property type="entry name" value="SH3-domain"/>
    <property type="match status" value="1"/>
</dbReference>
<dbReference type="SMART" id="SM00055">
    <property type="entry name" value="FCH"/>
    <property type="match status" value="1"/>
</dbReference>
<dbReference type="InterPro" id="IPR027267">
    <property type="entry name" value="AH/BAR_dom_sf"/>
</dbReference>
<dbReference type="Pfam" id="PF00018">
    <property type="entry name" value="SH3_1"/>
    <property type="match status" value="1"/>
</dbReference>
<keyword evidence="19 20" id="KW-0418">Kinase</keyword>
<evidence type="ECO:0000256" key="1">
    <source>
        <dbReference type="ARBA" id="ARBA00004184"/>
    </source>
</evidence>
<evidence type="ECO:0000256" key="2">
    <source>
        <dbReference type="ARBA" id="ARBA00004236"/>
    </source>
</evidence>
<dbReference type="GO" id="GO:0007010">
    <property type="term" value="P:cytoskeleton organization"/>
    <property type="evidence" value="ECO:0007669"/>
    <property type="project" value="TreeGrafter"/>
</dbReference>
<gene>
    <name evidence="19 20 21 22 23 24 25" type="primary">LOC106173159</name>
</gene>
<evidence type="ECO:0000256" key="7">
    <source>
        <dbReference type="ARBA" id="ARBA00022553"/>
    </source>
</evidence>
<evidence type="ECO:0000256" key="3">
    <source>
        <dbReference type="ARBA" id="ARBA00004496"/>
    </source>
</evidence>
<dbReference type="RefSeq" id="XP_013409647.1">
    <property type="nucleotide sequence ID" value="XM_013554193.1"/>
</dbReference>
<evidence type="ECO:0000256" key="8">
    <source>
        <dbReference type="ARBA" id="ARBA00023054"/>
    </source>
</evidence>
<dbReference type="Pfam" id="PF00611">
    <property type="entry name" value="FCH"/>
    <property type="match status" value="1"/>
</dbReference>
<keyword evidence="6" id="KW-0963">Cytoplasm</keyword>
<evidence type="ECO:0000256" key="5">
    <source>
        <dbReference type="ARBA" id="ARBA00022475"/>
    </source>
</evidence>
<comment type="subunit">
    <text evidence="11">Homodimer. May form heterooligomers with other PACSINs. Interacts (via SH3 domain) with DNM1, SYNJ1 and WASL. Interacts with TRPV4.</text>
</comment>
<dbReference type="GO" id="GO:0016301">
    <property type="term" value="F:kinase activity"/>
    <property type="evidence" value="ECO:0007669"/>
    <property type="project" value="UniProtKB-KW"/>
</dbReference>
<evidence type="ECO:0000256" key="6">
    <source>
        <dbReference type="ARBA" id="ARBA00022490"/>
    </source>
</evidence>
<comment type="subcellular location">
    <subcellularLocation>
        <location evidence="2">Cell membrane</location>
    </subcellularLocation>
    <subcellularLocation>
        <location evidence="3">Cytoplasm</location>
    </subcellularLocation>
    <subcellularLocation>
        <location evidence="1">Endomembrane system</location>
        <topology evidence="1">Peripheral membrane protein</topology>
    </subcellularLocation>
</comment>
<evidence type="ECO:0000313" key="24">
    <source>
        <dbReference type="RefSeq" id="XP_013409646.1"/>
    </source>
</evidence>
<evidence type="ECO:0000313" key="19">
    <source>
        <dbReference type="RefSeq" id="XP_013409641.1"/>
    </source>
</evidence>
<evidence type="ECO:0000256" key="13">
    <source>
        <dbReference type="PROSITE-ProRule" id="PRU01077"/>
    </source>
</evidence>
<evidence type="ECO:0000256" key="12">
    <source>
        <dbReference type="PROSITE-ProRule" id="PRU00192"/>
    </source>
</evidence>
<evidence type="ECO:0000313" key="20">
    <source>
        <dbReference type="RefSeq" id="XP_013409642.1"/>
    </source>
</evidence>
<evidence type="ECO:0000256" key="10">
    <source>
        <dbReference type="ARBA" id="ARBA00055545"/>
    </source>
</evidence>
<dbReference type="InterPro" id="IPR036028">
    <property type="entry name" value="SH3-like_dom_sf"/>
</dbReference>
<dbReference type="PROSITE" id="PS50002">
    <property type="entry name" value="SH3"/>
    <property type="match status" value="1"/>
</dbReference>
<feature type="domain" description="SH3" evidence="16">
    <location>
        <begin position="506"/>
        <end position="565"/>
    </location>
</feature>
<dbReference type="PRINTS" id="PR00452">
    <property type="entry name" value="SH3DOMAIN"/>
</dbReference>
<comment type="function">
    <text evidence="10">Plays a role in endocytosis and regulates internalization of plasma membrane proteins. Overexpression impairs internalization of SLC2A1/GLUT1 and TRPV4 and increases the levels of SLC2A1/GLUT1 and TRPV4 at the cell membrane. Inhibits the TRPV4 calcium channel activity.</text>
</comment>
<evidence type="ECO:0000256" key="11">
    <source>
        <dbReference type="ARBA" id="ARBA00064966"/>
    </source>
</evidence>
<feature type="region of interest" description="Disordered" evidence="15">
    <location>
        <begin position="385"/>
        <end position="510"/>
    </location>
</feature>
<dbReference type="AlphaFoldDB" id="A0A1S3JGW0"/>
<evidence type="ECO:0000259" key="16">
    <source>
        <dbReference type="PROSITE" id="PS50002"/>
    </source>
</evidence>
<dbReference type="Proteomes" id="UP000085678">
    <property type="component" value="Unplaced"/>
</dbReference>
<dbReference type="CDD" id="cd11843">
    <property type="entry name" value="SH3_PACSIN"/>
    <property type="match status" value="1"/>
</dbReference>
<dbReference type="RefSeq" id="XP_013409643.1">
    <property type="nucleotide sequence ID" value="XM_013554189.1"/>
</dbReference>
<reference evidence="19 20" key="1">
    <citation type="submission" date="2025-04" db="UniProtKB">
        <authorList>
            <consortium name="RefSeq"/>
        </authorList>
    </citation>
    <scope>IDENTIFICATION</scope>
    <source>
        <tissue evidence="19 20">Gonads</tissue>
    </source>
</reference>
<proteinExistence type="predicted"/>
<keyword evidence="18" id="KW-1185">Reference proteome</keyword>
<dbReference type="PANTHER" id="PTHR23065:SF11">
    <property type="entry name" value="SYNDAPIN, ISOFORM C"/>
    <property type="match status" value="1"/>
</dbReference>
<feature type="coiled-coil region" evidence="14">
    <location>
        <begin position="182"/>
        <end position="216"/>
    </location>
</feature>
<evidence type="ECO:0000256" key="14">
    <source>
        <dbReference type="SAM" id="Coils"/>
    </source>
</evidence>
<keyword evidence="8 13" id="KW-0175">Coiled coil</keyword>
<name>A0A1S3JGW0_LINAN</name>
<dbReference type="RefSeq" id="XP_013409645.1">
    <property type="nucleotide sequence ID" value="XM_013554191.2"/>
</dbReference>